<feature type="region of interest" description="Disordered" evidence="3">
    <location>
        <begin position="1"/>
        <end position="48"/>
    </location>
</feature>
<dbReference type="Pfam" id="PF04082">
    <property type="entry name" value="Fungal_trans"/>
    <property type="match status" value="1"/>
</dbReference>
<feature type="compositionally biased region" description="Polar residues" evidence="3">
    <location>
        <begin position="20"/>
        <end position="29"/>
    </location>
</feature>
<keyword evidence="2" id="KW-0539">Nucleus</keyword>
<dbReference type="AlphaFoldDB" id="A0AAV5ADH0"/>
<dbReference type="PANTHER" id="PTHR31001">
    <property type="entry name" value="UNCHARACTERIZED TRANSCRIPTIONAL REGULATORY PROTEIN"/>
    <property type="match status" value="1"/>
</dbReference>
<dbReference type="SMART" id="SM00906">
    <property type="entry name" value="Fungal_trans"/>
    <property type="match status" value="1"/>
</dbReference>
<organism evidence="5 6">
    <name type="scientific">Clathrus columnatus</name>
    <dbReference type="NCBI Taxonomy" id="1419009"/>
    <lineage>
        <taxon>Eukaryota</taxon>
        <taxon>Fungi</taxon>
        <taxon>Dikarya</taxon>
        <taxon>Basidiomycota</taxon>
        <taxon>Agaricomycotina</taxon>
        <taxon>Agaricomycetes</taxon>
        <taxon>Phallomycetidae</taxon>
        <taxon>Phallales</taxon>
        <taxon>Clathraceae</taxon>
        <taxon>Clathrus</taxon>
    </lineage>
</organism>
<evidence type="ECO:0000256" key="1">
    <source>
        <dbReference type="ARBA" id="ARBA00004123"/>
    </source>
</evidence>
<evidence type="ECO:0000313" key="6">
    <source>
        <dbReference type="Proteomes" id="UP001050691"/>
    </source>
</evidence>
<comment type="caution">
    <text evidence="5">The sequence shown here is derived from an EMBL/GenBank/DDBJ whole genome shotgun (WGS) entry which is preliminary data.</text>
</comment>
<evidence type="ECO:0000256" key="3">
    <source>
        <dbReference type="SAM" id="MobiDB-lite"/>
    </source>
</evidence>
<dbReference type="InterPro" id="IPR007219">
    <property type="entry name" value="XnlR_reg_dom"/>
</dbReference>
<protein>
    <recommendedName>
        <fullName evidence="4">Xylanolytic transcriptional activator regulatory domain-containing protein</fullName>
    </recommendedName>
</protein>
<dbReference type="GO" id="GO:0005634">
    <property type="term" value="C:nucleus"/>
    <property type="evidence" value="ECO:0007669"/>
    <property type="project" value="UniProtKB-SubCell"/>
</dbReference>
<name>A0AAV5ADH0_9AGAM</name>
<dbReference type="CDD" id="cd12148">
    <property type="entry name" value="fungal_TF_MHR"/>
    <property type="match status" value="1"/>
</dbReference>
<dbReference type="GO" id="GO:0008270">
    <property type="term" value="F:zinc ion binding"/>
    <property type="evidence" value="ECO:0007669"/>
    <property type="project" value="InterPro"/>
</dbReference>
<gene>
    <name evidence="5" type="ORF">Clacol_006677</name>
</gene>
<dbReference type="PANTHER" id="PTHR31001:SF56">
    <property type="entry name" value="ZN(2)-C6 FUNGAL-TYPE DOMAIN-CONTAINING PROTEIN"/>
    <property type="match status" value="1"/>
</dbReference>
<proteinExistence type="predicted"/>
<evidence type="ECO:0000259" key="4">
    <source>
        <dbReference type="SMART" id="SM00906"/>
    </source>
</evidence>
<dbReference type="GO" id="GO:0006351">
    <property type="term" value="P:DNA-templated transcription"/>
    <property type="evidence" value="ECO:0007669"/>
    <property type="project" value="InterPro"/>
</dbReference>
<keyword evidence="6" id="KW-1185">Reference proteome</keyword>
<dbReference type="EMBL" id="BPWL01000007">
    <property type="protein sequence ID" value="GJJ12435.1"/>
    <property type="molecule type" value="Genomic_DNA"/>
</dbReference>
<sequence length="847" mass="94159">MGPWISNKDTKAISPRVPGTATTSLSTVRPTPGPGVEEGKKETKRRRNQLSCADATGYFLVNRVEREGVQVCWTQFVHLPRPNVNWFTAICPEGALMTKGTRFVLANTEELHAKILDMSERIRQLENAISSSMPGSEPHPLLREDLLLIKVPIEFRNDGNSPPSEPQDALSKDKEAFPTLLDAFGTLKIGADGHSRFFGQTARTEVGPIWLIADETDQPEAPEVQNLLPPDILHLCQAFPFGSCTQEVQLLQLILDFVPSKNEARTLVDIYFTNSAWMYEPCPRTQFDTEVFKHVYEHISDPEGILPHRLALFFAVLSHGVLVDIHRPSYSPFAEQLHQLAKASLAASPFLQEPTLPVIQAMFLIGFYLVLVNRKEAASMGWALQGLNCKLAEMLGLHRDLEYWDAEDTRSHGEARRKVFWELVTLDGWMSLGLGRPATIHFSQIDCKMPAASVQAMQNPKLHTWHTWKHGLAQLLSRVLQKALDPRTPSYDDILEVDRAIHAYAMPADAEALANGLAHQNPQLETIASVMQRWLLVQGRFTCVLLLHRGYFAQALSEKADPMQSRFAPSVLATYRSACYIILALNNVYSQQPALACRFGLFWSNGFSASIALCLIITRATRSSYAPFALGQLDLAYELFQKAAAEGCAPAMKALPIMTRLRDKAHMAYAPYRNGQHPASMVSRKTLPPDNDEELHILGGRTNLIAEPVSSNTASSSNSRLPQLDYPSSPAMVQLPPTNHLDSVHPSLVQYIAQSPTMLSGNQSMHGNIYTQLPQHQHSSTSGGGRSQHTRHEAYNYMTNINSSSSSSLAAAIPGLTTKVIDQNDSQPQQNQYAAWQNYMEQLGLPY</sequence>
<evidence type="ECO:0000313" key="5">
    <source>
        <dbReference type="EMBL" id="GJJ12435.1"/>
    </source>
</evidence>
<feature type="domain" description="Xylanolytic transcriptional activator regulatory" evidence="4">
    <location>
        <begin position="381"/>
        <end position="456"/>
    </location>
</feature>
<accession>A0AAV5ADH0</accession>
<evidence type="ECO:0000256" key="2">
    <source>
        <dbReference type="ARBA" id="ARBA00023242"/>
    </source>
</evidence>
<dbReference type="Proteomes" id="UP001050691">
    <property type="component" value="Unassembled WGS sequence"/>
</dbReference>
<dbReference type="InterPro" id="IPR050613">
    <property type="entry name" value="Sec_Metabolite_Reg"/>
</dbReference>
<comment type="subcellular location">
    <subcellularLocation>
        <location evidence="1">Nucleus</location>
    </subcellularLocation>
</comment>
<reference evidence="5" key="1">
    <citation type="submission" date="2021-10" db="EMBL/GenBank/DDBJ databases">
        <title>De novo Genome Assembly of Clathrus columnatus (Basidiomycota, Fungi) Using Illumina and Nanopore Sequence Data.</title>
        <authorList>
            <person name="Ogiso-Tanaka E."/>
            <person name="Itagaki H."/>
            <person name="Hosoya T."/>
            <person name="Hosaka K."/>
        </authorList>
    </citation>
    <scope>NUCLEOTIDE SEQUENCE</scope>
    <source>
        <strain evidence="5">MO-923</strain>
    </source>
</reference>
<dbReference type="GO" id="GO:0003677">
    <property type="term" value="F:DNA binding"/>
    <property type="evidence" value="ECO:0007669"/>
    <property type="project" value="InterPro"/>
</dbReference>